<name>A0A9P4K4K6_9PLEO</name>
<dbReference type="Pfam" id="PF00400">
    <property type="entry name" value="WD40"/>
    <property type="match status" value="5"/>
</dbReference>
<dbReference type="InterPro" id="IPR015943">
    <property type="entry name" value="WD40/YVTN_repeat-like_dom_sf"/>
</dbReference>
<reference evidence="6" key="1">
    <citation type="journal article" date="2020" name="Stud. Mycol.">
        <title>101 Dothideomycetes genomes: A test case for predicting lifestyles and emergence of pathogens.</title>
        <authorList>
            <person name="Haridas S."/>
            <person name="Albert R."/>
            <person name="Binder M."/>
            <person name="Bloem J."/>
            <person name="LaButti K."/>
            <person name="Salamov A."/>
            <person name="Andreopoulos B."/>
            <person name="Baker S."/>
            <person name="Barry K."/>
            <person name="Bills G."/>
            <person name="Bluhm B."/>
            <person name="Cannon C."/>
            <person name="Castanera R."/>
            <person name="Culley D."/>
            <person name="Daum C."/>
            <person name="Ezra D."/>
            <person name="Gonzalez J."/>
            <person name="Henrissat B."/>
            <person name="Kuo A."/>
            <person name="Liang C."/>
            <person name="Lipzen A."/>
            <person name="Lutzoni F."/>
            <person name="Magnuson J."/>
            <person name="Mondo S."/>
            <person name="Nolan M."/>
            <person name="Ohm R."/>
            <person name="Pangilinan J."/>
            <person name="Park H.-J."/>
            <person name="Ramirez L."/>
            <person name="Alfaro M."/>
            <person name="Sun H."/>
            <person name="Tritt A."/>
            <person name="Yoshinaga Y."/>
            <person name="Zwiers L.-H."/>
            <person name="Turgeon B."/>
            <person name="Goodwin S."/>
            <person name="Spatafora J."/>
            <person name="Crous P."/>
            <person name="Grigoriev I."/>
        </authorList>
    </citation>
    <scope>NUCLEOTIDE SEQUENCE [LARGE SCALE GENOMIC DNA]</scope>
    <source>
        <strain evidence="6">CBS 304.66</strain>
    </source>
</reference>
<dbReference type="PROSITE" id="PS00678">
    <property type="entry name" value="WD_REPEATS_1"/>
    <property type="match status" value="1"/>
</dbReference>
<feature type="repeat" description="WD" evidence="3">
    <location>
        <begin position="773"/>
        <end position="820"/>
    </location>
</feature>
<protein>
    <submittedName>
        <fullName evidence="5">WD40 repeat-like protein</fullName>
    </submittedName>
</protein>
<dbReference type="InterPro" id="IPR019775">
    <property type="entry name" value="WD40_repeat_CS"/>
</dbReference>
<dbReference type="SMART" id="SM00320">
    <property type="entry name" value="WD40"/>
    <property type="match status" value="5"/>
</dbReference>
<evidence type="ECO:0000259" key="4">
    <source>
        <dbReference type="PROSITE" id="PS50837"/>
    </source>
</evidence>
<dbReference type="PROSITE" id="PS50294">
    <property type="entry name" value="WD_REPEATS_REGION"/>
    <property type="match status" value="1"/>
</dbReference>
<accession>A0A9P4K4K6</accession>
<keyword evidence="1 3" id="KW-0853">WD repeat</keyword>
<organism evidence="5 6">
    <name type="scientific">Lojkania enalia</name>
    <dbReference type="NCBI Taxonomy" id="147567"/>
    <lineage>
        <taxon>Eukaryota</taxon>
        <taxon>Fungi</taxon>
        <taxon>Dikarya</taxon>
        <taxon>Ascomycota</taxon>
        <taxon>Pezizomycotina</taxon>
        <taxon>Dothideomycetes</taxon>
        <taxon>Pleosporomycetidae</taxon>
        <taxon>Pleosporales</taxon>
        <taxon>Pleosporales incertae sedis</taxon>
        <taxon>Lojkania</taxon>
    </lineage>
</organism>
<dbReference type="InterPro" id="IPR007111">
    <property type="entry name" value="NACHT_NTPase"/>
</dbReference>
<dbReference type="InterPro" id="IPR001680">
    <property type="entry name" value="WD40_rpt"/>
</dbReference>
<dbReference type="EMBL" id="ML986636">
    <property type="protein sequence ID" value="KAF2262809.1"/>
    <property type="molecule type" value="Genomic_DNA"/>
</dbReference>
<gene>
    <name evidence="5" type="ORF">CC78DRAFT_534546</name>
</gene>
<evidence type="ECO:0000256" key="2">
    <source>
        <dbReference type="ARBA" id="ARBA00022737"/>
    </source>
</evidence>
<dbReference type="AlphaFoldDB" id="A0A9P4K4K6"/>
<dbReference type="InterPro" id="IPR036322">
    <property type="entry name" value="WD40_repeat_dom_sf"/>
</dbReference>
<dbReference type="Proteomes" id="UP000800093">
    <property type="component" value="Unassembled WGS sequence"/>
</dbReference>
<dbReference type="PROSITE" id="PS50082">
    <property type="entry name" value="WD_REPEATS_2"/>
    <property type="match status" value="4"/>
</dbReference>
<keyword evidence="6" id="KW-1185">Reference proteome</keyword>
<feature type="repeat" description="WD" evidence="3">
    <location>
        <begin position="731"/>
        <end position="772"/>
    </location>
</feature>
<dbReference type="PROSITE" id="PS50837">
    <property type="entry name" value="NACHT"/>
    <property type="match status" value="1"/>
</dbReference>
<dbReference type="InterPro" id="IPR056884">
    <property type="entry name" value="NPHP3-like_N"/>
</dbReference>
<dbReference type="SUPFAM" id="SSF52540">
    <property type="entry name" value="P-loop containing nucleoside triphosphate hydrolases"/>
    <property type="match status" value="1"/>
</dbReference>
<dbReference type="Gene3D" id="3.40.50.300">
    <property type="entry name" value="P-loop containing nucleotide triphosphate hydrolases"/>
    <property type="match status" value="1"/>
</dbReference>
<dbReference type="InterPro" id="IPR027417">
    <property type="entry name" value="P-loop_NTPase"/>
</dbReference>
<evidence type="ECO:0000313" key="6">
    <source>
        <dbReference type="Proteomes" id="UP000800093"/>
    </source>
</evidence>
<comment type="caution">
    <text evidence="5">The sequence shown here is derived from an EMBL/GenBank/DDBJ whole genome shotgun (WGS) entry which is preliminary data.</text>
</comment>
<dbReference type="CDD" id="cd00200">
    <property type="entry name" value="WD40"/>
    <property type="match status" value="1"/>
</dbReference>
<feature type="domain" description="NACHT" evidence="4">
    <location>
        <begin position="95"/>
        <end position="251"/>
    </location>
</feature>
<proteinExistence type="predicted"/>
<keyword evidence="2" id="KW-0677">Repeat</keyword>
<feature type="repeat" description="WD" evidence="3">
    <location>
        <begin position="665"/>
        <end position="681"/>
    </location>
</feature>
<feature type="repeat" description="WD" evidence="3">
    <location>
        <begin position="682"/>
        <end position="730"/>
    </location>
</feature>
<dbReference type="Gene3D" id="2.130.10.10">
    <property type="entry name" value="YVTN repeat-like/Quinoprotein amine dehydrogenase"/>
    <property type="match status" value="2"/>
</dbReference>
<dbReference type="OrthoDB" id="538223at2759"/>
<evidence type="ECO:0000313" key="5">
    <source>
        <dbReference type="EMBL" id="KAF2262809.1"/>
    </source>
</evidence>
<evidence type="ECO:0000256" key="1">
    <source>
        <dbReference type="ARBA" id="ARBA00022574"/>
    </source>
</evidence>
<dbReference type="Pfam" id="PF24883">
    <property type="entry name" value="NPHP3_N"/>
    <property type="match status" value="1"/>
</dbReference>
<evidence type="ECO:0000256" key="3">
    <source>
        <dbReference type="PROSITE-ProRule" id="PRU00221"/>
    </source>
</evidence>
<dbReference type="SUPFAM" id="SSF50978">
    <property type="entry name" value="WD40 repeat-like"/>
    <property type="match status" value="1"/>
</dbReference>
<dbReference type="PANTHER" id="PTHR10039:SF17">
    <property type="entry name" value="FUNGAL STAND N-TERMINAL GOODBYE DOMAIN-CONTAINING PROTEIN-RELATED"/>
    <property type="match status" value="1"/>
</dbReference>
<sequence>MQSPAGHTTLYTNNEADGDSTNIYGNVYGGLHIPGRADGASRSSAHQCLRDLRVTHPREDRARIEDEKDTLLKDCYAWILDDSGFRRWRTQADSQLLWIKGDPGKGKTMMIMGIIDELSQKDRARPSLRKIGSKHALVAYFFCQRTRPELNNSVSVLRGLILLLVEKREQLIQHVQKRYETTGSKLFEGSNAIYALKEILLDILNDPSLPMTYLLVDALDECTSGLSALLRIIANDSLAPRSRVKWLVTSRNIPAIERYLQPDLAGIKISLELSASHVSKAVAAYIDFKVRRLAAIRKYDHKTRAEVQQQLWHKAEGTFLWVSLVCKELESMPLYSTRAVLHAIPPGLDPLYKRMMEQILAQKDVKTVEYCKDVLRSLTIAFRPLRLEELVVVAGLPGDQFNDVQGVADLVSYCGSFLTIRQDMVSFIHLSAKDFFIAGNSQQVFNGVVAEEQGRMTYRLLNVMRSTLQRDLCGLQKLGARTQEVAEQIKDSILPRIAYACEYWVDHLYDSNLISLASYSDVLHNGSIVDVFLREKFLYWLEALSLCKNMSKGVVSIAKLKALTQGRLDASALNELVGDAHRFIMTHKSAIENSPLQAYASALLFSPTRSIIKGLFKIEEPDWITIKPAIQEKWSPCLQTLEGHSNEVRSTRLASGSGSGLPWDDNTVKIWDVSSGERLHTLKGHSGGVNSIAFSHDSTRLASGSGLGLPWDDDNTVKIWDVSSGECLHTLKGYSSAANSVAFSHDSTRLASGSSDSTVKIWDVSSGECLHTLKGHSNGIRSVAFSHDSTRLASGSGSGMPWGDNTVKIWDVSSGECLHTLEGHSNRVNSVAFSHNSTRLASGSGSAWGDSMIYQGLGLSSDRTWITYNSENLLWLPSEYRPHFQ</sequence>
<dbReference type="PANTHER" id="PTHR10039">
    <property type="entry name" value="AMELOGENIN"/>
    <property type="match status" value="1"/>
</dbReference>